<feature type="transmembrane region" description="Helical" evidence="1">
    <location>
        <begin position="6"/>
        <end position="28"/>
    </location>
</feature>
<keyword evidence="1" id="KW-1133">Transmembrane helix</keyword>
<sequence length="275" mass="31622">MTNGKKPVYVVVTVIVAVVVLAGIVFFFNSRGTLQKLRTVQDPEKIALRDSEGLNIEYPEGFENGERVIFERYGLFDDTGQYKFIGPYGDINITSENAEVFLTHPDGTREEITSDLWYVPFRILPPLQEGTYTLTFNLKTGETYDRTIEVAKSEEVKLTPANLRKTQEKPVSKLGMLVTPEQSYLLNDFGIWDRKSRELTAFSLGGLDLKKATSIYYINPHDTVKSINTPGFEIDDYFWLDIFKMAEIERGEHIFLAKIDNTWYYDKANYPEDFE</sequence>
<comment type="caution">
    <text evidence="2">The sequence shown here is derived from an EMBL/GenBank/DDBJ whole genome shotgun (WGS) entry which is preliminary data.</text>
</comment>
<protein>
    <submittedName>
        <fullName evidence="2">Uncharacterized protein</fullName>
    </submittedName>
</protein>
<dbReference type="STRING" id="1797692.A3I33_02540"/>
<evidence type="ECO:0000313" key="2">
    <source>
        <dbReference type="EMBL" id="OGY60448.1"/>
    </source>
</evidence>
<keyword evidence="1" id="KW-0472">Membrane</keyword>
<evidence type="ECO:0000313" key="3">
    <source>
        <dbReference type="Proteomes" id="UP000176544"/>
    </source>
</evidence>
<reference evidence="2 3" key="1">
    <citation type="journal article" date="2016" name="Nat. Commun.">
        <title>Thousands of microbial genomes shed light on interconnected biogeochemical processes in an aquifer system.</title>
        <authorList>
            <person name="Anantharaman K."/>
            <person name="Brown C.T."/>
            <person name="Hug L.A."/>
            <person name="Sharon I."/>
            <person name="Castelle C.J."/>
            <person name="Probst A.J."/>
            <person name="Thomas B.C."/>
            <person name="Singh A."/>
            <person name="Wilkins M.J."/>
            <person name="Karaoz U."/>
            <person name="Brodie E.L."/>
            <person name="Williams K.H."/>
            <person name="Hubbard S.S."/>
            <person name="Banfield J.F."/>
        </authorList>
    </citation>
    <scope>NUCLEOTIDE SEQUENCE [LARGE SCALE GENOMIC DNA]</scope>
</reference>
<dbReference type="EMBL" id="MHJA01000032">
    <property type="protein sequence ID" value="OGY60448.1"/>
    <property type="molecule type" value="Genomic_DNA"/>
</dbReference>
<name>A0A1G1Z755_9BACT</name>
<accession>A0A1G1Z755</accession>
<proteinExistence type="predicted"/>
<keyword evidence="1" id="KW-0812">Transmembrane</keyword>
<dbReference type="AlphaFoldDB" id="A0A1G1Z755"/>
<dbReference type="Proteomes" id="UP000176544">
    <property type="component" value="Unassembled WGS sequence"/>
</dbReference>
<gene>
    <name evidence="2" type="ORF">A3I33_02540</name>
</gene>
<evidence type="ECO:0000256" key="1">
    <source>
        <dbReference type="SAM" id="Phobius"/>
    </source>
</evidence>
<organism evidence="2 3">
    <name type="scientific">Candidatus Colwellbacteria bacterium RIFCSPLOWO2_02_FULL_45_11</name>
    <dbReference type="NCBI Taxonomy" id="1797692"/>
    <lineage>
        <taxon>Bacteria</taxon>
        <taxon>Candidatus Colwelliibacteriota</taxon>
    </lineage>
</organism>